<dbReference type="EMBL" id="CP126214">
    <property type="protein sequence ID" value="WIA16489.1"/>
    <property type="molecule type" value="Genomic_DNA"/>
</dbReference>
<dbReference type="PANTHER" id="PTHR10237:SF14">
    <property type="entry name" value="MYND-TYPE DOMAIN-CONTAINING PROTEIN"/>
    <property type="match status" value="1"/>
</dbReference>
<evidence type="ECO:0000256" key="4">
    <source>
        <dbReference type="PROSITE-ProRule" id="PRU00134"/>
    </source>
</evidence>
<protein>
    <recommendedName>
        <fullName evidence="5">MYND-type domain-containing protein</fullName>
    </recommendedName>
</protein>
<evidence type="ECO:0000259" key="5">
    <source>
        <dbReference type="PROSITE" id="PS50865"/>
    </source>
</evidence>
<dbReference type="PROSITE" id="PS50865">
    <property type="entry name" value="ZF_MYND_2"/>
    <property type="match status" value="1"/>
</dbReference>
<keyword evidence="3" id="KW-0862">Zinc</keyword>
<dbReference type="Gene3D" id="6.10.140.2220">
    <property type="match status" value="1"/>
</dbReference>
<gene>
    <name evidence="6" type="ORF">OEZ85_013169</name>
</gene>
<dbReference type="PANTHER" id="PTHR10237">
    <property type="entry name" value="DEFORMED EPIDERMAL AUTOREGULATORY FACTOR 1 HOMOLOG SUPPRESSIN"/>
    <property type="match status" value="1"/>
</dbReference>
<dbReference type="SUPFAM" id="SSF144232">
    <property type="entry name" value="HIT/MYND zinc finger-like"/>
    <property type="match status" value="1"/>
</dbReference>
<feature type="domain" description="MYND-type" evidence="5">
    <location>
        <begin position="243"/>
        <end position="280"/>
    </location>
</feature>
<keyword evidence="1" id="KW-0479">Metal-binding</keyword>
<evidence type="ECO:0000256" key="2">
    <source>
        <dbReference type="ARBA" id="ARBA00022771"/>
    </source>
</evidence>
<organism evidence="6 7">
    <name type="scientific">Tetradesmus obliquus</name>
    <name type="common">Green alga</name>
    <name type="synonym">Acutodesmus obliquus</name>
    <dbReference type="NCBI Taxonomy" id="3088"/>
    <lineage>
        <taxon>Eukaryota</taxon>
        <taxon>Viridiplantae</taxon>
        <taxon>Chlorophyta</taxon>
        <taxon>core chlorophytes</taxon>
        <taxon>Chlorophyceae</taxon>
        <taxon>CS clade</taxon>
        <taxon>Sphaeropleales</taxon>
        <taxon>Scenedesmaceae</taxon>
        <taxon>Tetradesmus</taxon>
    </lineage>
</organism>
<proteinExistence type="predicted"/>
<evidence type="ECO:0000256" key="1">
    <source>
        <dbReference type="ARBA" id="ARBA00022723"/>
    </source>
</evidence>
<dbReference type="InterPro" id="IPR024119">
    <property type="entry name" value="TF_DEAF-1"/>
</dbReference>
<keyword evidence="7" id="KW-1185">Reference proteome</keyword>
<evidence type="ECO:0000313" key="7">
    <source>
        <dbReference type="Proteomes" id="UP001244341"/>
    </source>
</evidence>
<sequence length="448" mass="48884">MATLELPDDVVRVLLKEFQVDPEEGGAIDAAARLKLLVLVLGKLQAMSHVVARFGSASQLDPAALPQLKSRKLCTEHFNKNALFSVQETVFRDDENKYGIWFELRQVLNAFVTGYVEQGISRLQMRAAGTAGEGLIAIVGARQAGELPLLELRCQFFTGPVPQAFAAAEAAMRPSEELMLVQKLQRGTLKLAGALLQANTAVLSEQYIDAQHAAWGPAGEQFIVSCLLPIQPLKGAVKLHRCCKVCGAGGDVMSCSRCKEVSYCSKDCQRQDWKRHKAECTAAAAAAGTSASSSAAAEGGSSSSSRPSVVVKLHEQHDMARFPIETVWNVQTPVKHILKANEKGPQWKDGHAPAVQRPADASKQFLVKIQAALDGQPPGHPLLLYDEKRKVLTHVAKSDQARGTYDQLLAVIRTKGYLKAKLYFNAVLEEERQLRVLLDPLPSQTHPW</sequence>
<evidence type="ECO:0000256" key="3">
    <source>
        <dbReference type="ARBA" id="ARBA00022833"/>
    </source>
</evidence>
<reference evidence="6 7" key="1">
    <citation type="submission" date="2023-05" db="EMBL/GenBank/DDBJ databases">
        <title>A 100% complete, gapless, phased diploid assembly of the Scenedesmus obliquus UTEX 3031 genome.</title>
        <authorList>
            <person name="Biondi T.C."/>
            <person name="Hanschen E.R."/>
            <person name="Kwon T."/>
            <person name="Eng W."/>
            <person name="Kruse C.P.S."/>
            <person name="Koehler S.I."/>
            <person name="Kunde Y."/>
            <person name="Gleasner C.D."/>
            <person name="You Mak K.T."/>
            <person name="Polle J."/>
            <person name="Hovde B.T."/>
            <person name="Starkenburg S.R."/>
        </authorList>
    </citation>
    <scope>NUCLEOTIDE SEQUENCE [LARGE SCALE GENOMIC DNA]</scope>
    <source>
        <strain evidence="6 7">DOE0152z</strain>
    </source>
</reference>
<name>A0ABY8U5W1_TETOB</name>
<accession>A0ABY8U5W1</accession>
<dbReference type="InterPro" id="IPR002893">
    <property type="entry name" value="Znf_MYND"/>
</dbReference>
<evidence type="ECO:0000313" key="6">
    <source>
        <dbReference type="EMBL" id="WIA16489.1"/>
    </source>
</evidence>
<dbReference type="Proteomes" id="UP001244341">
    <property type="component" value="Chromosome 7b"/>
</dbReference>
<keyword evidence="2 4" id="KW-0863">Zinc-finger</keyword>
<dbReference type="Pfam" id="PF01753">
    <property type="entry name" value="zf-MYND"/>
    <property type="match status" value="1"/>
</dbReference>